<organism evidence="1 2">
    <name type="scientific">Rhizophagus clarus</name>
    <dbReference type="NCBI Taxonomy" id="94130"/>
    <lineage>
        <taxon>Eukaryota</taxon>
        <taxon>Fungi</taxon>
        <taxon>Fungi incertae sedis</taxon>
        <taxon>Mucoromycota</taxon>
        <taxon>Glomeromycotina</taxon>
        <taxon>Glomeromycetes</taxon>
        <taxon>Glomerales</taxon>
        <taxon>Glomeraceae</taxon>
        <taxon>Rhizophagus</taxon>
    </lineage>
</organism>
<protein>
    <submittedName>
        <fullName evidence="1">Uncharacterized protein</fullName>
    </submittedName>
</protein>
<dbReference type="AlphaFoldDB" id="A0A8H3QZS3"/>
<comment type="caution">
    <text evidence="1">The sequence shown here is derived from an EMBL/GenBank/DDBJ whole genome shotgun (WGS) entry which is preliminary data.</text>
</comment>
<dbReference type="InterPro" id="IPR013320">
    <property type="entry name" value="ConA-like_dom_sf"/>
</dbReference>
<dbReference type="Gene3D" id="2.60.120.920">
    <property type="match status" value="1"/>
</dbReference>
<dbReference type="SUPFAM" id="SSF49899">
    <property type="entry name" value="Concanavalin A-like lectins/glucanases"/>
    <property type="match status" value="1"/>
</dbReference>
<accession>A0A8H3QZS3</accession>
<dbReference type="InterPro" id="IPR043136">
    <property type="entry name" value="B30.2/SPRY_sf"/>
</dbReference>
<dbReference type="Proteomes" id="UP000615446">
    <property type="component" value="Unassembled WGS sequence"/>
</dbReference>
<gene>
    <name evidence="1" type="ORF">RCL2_002412800</name>
</gene>
<sequence>MPLNNIEFGRLSFTGLKYLLSITHEKEMGFATPEYDVFRYSVILAAKQVSIEAYKTLIELLPTFKQIENPIKIENKLITDNQKVAKELEPLFNFIDFGRIKPRILADIIEPLEIVQVKIIFNVYRYVALPNDSNLSNTRGRSINESDYVWDDSACGSRLIIEDNGKIVQASSDCGHQNVRAKIALENEGNKGIFEWDVIIEKVCHYAWVGVCATENLDYDKFAGDQSTGWVLDSKGRCANSSKGIDYCPSFGDAAVMVVSLFEHSWLTWIAPGQQST</sequence>
<dbReference type="EMBL" id="BLAL01000259">
    <property type="protein sequence ID" value="GES97537.1"/>
    <property type="molecule type" value="Genomic_DNA"/>
</dbReference>
<name>A0A8H3QZS3_9GLOM</name>
<proteinExistence type="predicted"/>
<evidence type="ECO:0000313" key="2">
    <source>
        <dbReference type="Proteomes" id="UP000615446"/>
    </source>
</evidence>
<reference evidence="1" key="1">
    <citation type="submission" date="2019-10" db="EMBL/GenBank/DDBJ databases">
        <title>Conservation and host-specific expression of non-tandemly repeated heterogenous ribosome RNA gene in arbuscular mycorrhizal fungi.</title>
        <authorList>
            <person name="Maeda T."/>
            <person name="Kobayashi Y."/>
            <person name="Nakagawa T."/>
            <person name="Ezawa T."/>
            <person name="Yamaguchi K."/>
            <person name="Bino T."/>
            <person name="Nishimoto Y."/>
            <person name="Shigenobu S."/>
            <person name="Kawaguchi M."/>
        </authorList>
    </citation>
    <scope>NUCLEOTIDE SEQUENCE</scope>
    <source>
        <strain evidence="1">HR1</strain>
    </source>
</reference>
<evidence type="ECO:0000313" key="1">
    <source>
        <dbReference type="EMBL" id="GES97537.1"/>
    </source>
</evidence>